<reference evidence="10" key="1">
    <citation type="submission" date="2025-08" db="UniProtKB">
        <authorList>
            <consortium name="Ensembl"/>
        </authorList>
    </citation>
    <scope>IDENTIFICATION</scope>
</reference>
<evidence type="ECO:0000256" key="3">
    <source>
        <dbReference type="ARBA" id="ARBA00022692"/>
    </source>
</evidence>
<keyword evidence="3 9" id="KW-0812">Transmembrane</keyword>
<comment type="subcellular location">
    <subcellularLocation>
        <location evidence="8">Cytoplasmic vesicle</location>
        <location evidence="8">Clathrin-coated vesicle membrane</location>
        <topology evidence="8">Multi-pass membrane protein</topology>
    </subcellularLocation>
    <subcellularLocation>
        <location evidence="1">Endoplasmic reticulum membrane</location>
        <topology evidence="1">Multi-pass membrane protein</topology>
    </subcellularLocation>
    <subcellularLocation>
        <location evidence="9">Membrane</location>
        <topology evidence="9">Multi-pass membrane protein</topology>
    </subcellularLocation>
</comment>
<evidence type="ECO:0000256" key="4">
    <source>
        <dbReference type="ARBA" id="ARBA00022824"/>
    </source>
</evidence>
<dbReference type="FunCoup" id="A0A2I3S703">
    <property type="interactions" value="934"/>
</dbReference>
<evidence type="ECO:0000256" key="9">
    <source>
        <dbReference type="RuleBase" id="RU362006"/>
    </source>
</evidence>
<reference evidence="10" key="2">
    <citation type="submission" date="2025-09" db="UniProtKB">
        <authorList>
            <consortium name="Ensembl"/>
        </authorList>
    </citation>
    <scope>IDENTIFICATION</scope>
</reference>
<protein>
    <recommendedName>
        <fullName evidence="9">Receptor expression-enhancing protein</fullName>
    </recommendedName>
</protein>
<evidence type="ECO:0000313" key="10">
    <source>
        <dbReference type="Ensembl" id="ENSPTRP00000072819.1"/>
    </source>
</evidence>
<dbReference type="Pfam" id="PF03134">
    <property type="entry name" value="TB2_DP1_HVA22"/>
    <property type="match status" value="1"/>
</dbReference>
<sequence>MGDVQAHRGQWTHPGGGSWEEVMVAVFEAWVSSWGLSGSPAPAHHRLSPAGAVTLLSLYLLFGYGASLLCNLIGFVYPAYASIKAIESPSKDDDTVWLTYWVVYALFGLAEFFSDLLLSWFPFYYVGKCAFLLFCMAPRPWNGALMLYQRVVRPLFLRHHGAVDRIMNDLSGRALDAAAGITRNVKPSQTPQPKDK</sequence>
<dbReference type="InterPro" id="IPR004345">
    <property type="entry name" value="TB2_DP1_HVA22"/>
</dbReference>
<evidence type="ECO:0000256" key="6">
    <source>
        <dbReference type="ARBA" id="ARBA00023136"/>
    </source>
</evidence>
<dbReference type="Proteomes" id="UP000002277">
    <property type="component" value="Unplaced"/>
</dbReference>
<dbReference type="GO" id="GO:0005789">
    <property type="term" value="C:endoplasmic reticulum membrane"/>
    <property type="evidence" value="ECO:0007669"/>
    <property type="project" value="UniProtKB-SubCell"/>
</dbReference>
<dbReference type="Ensembl" id="ENSPTRT00000083371.1">
    <property type="protein sequence ID" value="ENSPTRP00000072819.1"/>
    <property type="gene ID" value="ENSPTRG00000042733.1"/>
</dbReference>
<evidence type="ECO:0000313" key="11">
    <source>
        <dbReference type="Proteomes" id="UP000002277"/>
    </source>
</evidence>
<dbReference type="GeneTree" id="ENSGT00940000161493"/>
<comment type="similarity">
    <text evidence="2 9">Belongs to the DP1 family.</text>
</comment>
<keyword evidence="4" id="KW-0256">Endoplasmic reticulum</keyword>
<dbReference type="OMA" id="AWNGSQM"/>
<gene>
    <name evidence="10" type="primary">REEP6</name>
</gene>
<feature type="transmembrane region" description="Helical" evidence="9">
    <location>
        <begin position="56"/>
        <end position="83"/>
    </location>
</feature>
<dbReference type="Bgee" id="ENSPTRG00000042733">
    <property type="expression patterns" value="Expressed in testis and 14 other cell types or tissues"/>
</dbReference>
<keyword evidence="7" id="KW-0968">Cytoplasmic vesicle</keyword>
<accession>A0A2I3S703</accession>
<evidence type="ECO:0000256" key="7">
    <source>
        <dbReference type="ARBA" id="ARBA00023329"/>
    </source>
</evidence>
<name>A0A2I3S703_PANTR</name>
<evidence type="ECO:0000256" key="8">
    <source>
        <dbReference type="ARBA" id="ARBA00029431"/>
    </source>
</evidence>
<keyword evidence="6 9" id="KW-0472">Membrane</keyword>
<dbReference type="PANTHER" id="PTHR12300:SF133">
    <property type="entry name" value="RECEPTOR EXPRESSION-ENHANCING PROTEIN 6"/>
    <property type="match status" value="1"/>
</dbReference>
<dbReference type="PANTHER" id="PTHR12300">
    <property type="entry name" value="HVA22-LIKE PROTEINS"/>
    <property type="match status" value="1"/>
</dbReference>
<evidence type="ECO:0000256" key="2">
    <source>
        <dbReference type="ARBA" id="ARBA00008573"/>
    </source>
</evidence>
<dbReference type="InParanoid" id="A0A2I3S703"/>
<keyword evidence="5 9" id="KW-1133">Transmembrane helix</keyword>
<organism evidence="10 11">
    <name type="scientific">Pan troglodytes</name>
    <name type="common">Chimpanzee</name>
    <dbReference type="NCBI Taxonomy" id="9598"/>
    <lineage>
        <taxon>Eukaryota</taxon>
        <taxon>Metazoa</taxon>
        <taxon>Chordata</taxon>
        <taxon>Craniata</taxon>
        <taxon>Vertebrata</taxon>
        <taxon>Euteleostomi</taxon>
        <taxon>Mammalia</taxon>
        <taxon>Eutheria</taxon>
        <taxon>Euarchontoglires</taxon>
        <taxon>Primates</taxon>
        <taxon>Haplorrhini</taxon>
        <taxon>Catarrhini</taxon>
        <taxon>Hominidae</taxon>
        <taxon>Pan</taxon>
    </lineage>
</organism>
<keyword evidence="11" id="KW-1185">Reference proteome</keyword>
<evidence type="ECO:0000256" key="5">
    <source>
        <dbReference type="ARBA" id="ARBA00022989"/>
    </source>
</evidence>
<proteinExistence type="inferred from homology"/>
<dbReference type="AlphaFoldDB" id="A0A2I3S703"/>
<evidence type="ECO:0000256" key="1">
    <source>
        <dbReference type="ARBA" id="ARBA00004477"/>
    </source>
</evidence>
<dbReference type="GO" id="GO:0030665">
    <property type="term" value="C:clathrin-coated vesicle membrane"/>
    <property type="evidence" value="ECO:0007669"/>
    <property type="project" value="UniProtKB-SubCell"/>
</dbReference>
<feature type="transmembrane region" description="Helical" evidence="9">
    <location>
        <begin position="95"/>
        <end position="113"/>
    </location>
</feature>